<dbReference type="OrthoDB" id="5419235at2759"/>
<dbReference type="PROSITE" id="PS00036">
    <property type="entry name" value="BZIP_BASIC"/>
    <property type="match status" value="1"/>
</dbReference>
<keyword evidence="11" id="KW-0175">Coiled coil</keyword>
<dbReference type="FunFam" id="3.30.160.60:FF:001491">
    <property type="entry name" value="Cross-pathway control protein A"/>
    <property type="match status" value="1"/>
</dbReference>
<keyword evidence="6" id="KW-0010">Activator</keyword>
<feature type="compositionally biased region" description="Low complexity" evidence="12">
    <location>
        <begin position="288"/>
        <end position="301"/>
    </location>
</feature>
<name>A0A167XUK6_9HYPO</name>
<evidence type="ECO:0000256" key="1">
    <source>
        <dbReference type="ARBA" id="ARBA00004123"/>
    </source>
</evidence>
<keyword evidence="8" id="KW-0539">Nucleus</keyword>
<evidence type="ECO:0000256" key="5">
    <source>
        <dbReference type="ARBA" id="ARBA00023125"/>
    </source>
</evidence>
<feature type="domain" description="BZIP" evidence="13">
    <location>
        <begin position="329"/>
        <end position="363"/>
    </location>
</feature>
<keyword evidence="7" id="KW-0804">Transcription</keyword>
<comment type="similarity">
    <text evidence="9">Belongs to the bZIP family. GCN4 subfamily.</text>
</comment>
<reference evidence="14 15" key="1">
    <citation type="journal article" date="2016" name="Genome Biol. Evol.">
        <title>Divergent and convergent evolution of fungal pathogenicity.</title>
        <authorList>
            <person name="Shang Y."/>
            <person name="Xiao G."/>
            <person name="Zheng P."/>
            <person name="Cen K."/>
            <person name="Zhan S."/>
            <person name="Wang C."/>
        </authorList>
    </citation>
    <scope>NUCLEOTIDE SEQUENCE [LARGE SCALE GENOMIC DNA]</scope>
    <source>
        <strain evidence="14 15">RCEF 264</strain>
    </source>
</reference>
<sequence length="374" mass="39296">MASFTFPPAGLIRAPTTTASTASDQPERTASTGLLQQPPQQSPIYNLAAAVPASASASPSLQNPRVAHLQFAAGTGISSTTTTSALPHRFTPSQNHFYASSAPPSTVALNFQQQRVSAVRPPVPTFPYSTGSVPQIPAKMVLEDLQGLSDFAAAGYEGATFSPAMAAGYDLHSSVSSSSVSNLGTVSPNDLFLQDSFVSAPNSNALTDLTSPSDFDGSPYDSFDVSPNFAGNDYDGASHDTWFPLFAQDTNAASVGLAAGDVPTSPAANPAEDGGSGTSSSRRKSGHSRSTSTSAKHSSTAGVGATPRRREKPLPPIIVDDPNDTVAMKRARNTLAARKSRERKAMRMDELEEKIAKLEEERDHWKKIALSRKG</sequence>
<dbReference type="GO" id="GO:0005634">
    <property type="term" value="C:nucleus"/>
    <property type="evidence" value="ECO:0007669"/>
    <property type="project" value="UniProtKB-SubCell"/>
</dbReference>
<dbReference type="Pfam" id="PF07716">
    <property type="entry name" value="bZIP_2"/>
    <property type="match status" value="1"/>
</dbReference>
<evidence type="ECO:0000256" key="11">
    <source>
        <dbReference type="SAM" id="Coils"/>
    </source>
</evidence>
<dbReference type="SUPFAM" id="SSF57959">
    <property type="entry name" value="Leucine zipper domain"/>
    <property type="match status" value="1"/>
</dbReference>
<organism evidence="14 15">
    <name type="scientific">Niveomyces insectorum RCEF 264</name>
    <dbReference type="NCBI Taxonomy" id="1081102"/>
    <lineage>
        <taxon>Eukaryota</taxon>
        <taxon>Fungi</taxon>
        <taxon>Dikarya</taxon>
        <taxon>Ascomycota</taxon>
        <taxon>Pezizomycotina</taxon>
        <taxon>Sordariomycetes</taxon>
        <taxon>Hypocreomycetidae</taxon>
        <taxon>Hypocreales</taxon>
        <taxon>Cordycipitaceae</taxon>
        <taxon>Niveomyces</taxon>
    </lineage>
</organism>
<keyword evidence="4" id="KW-0805">Transcription regulation</keyword>
<evidence type="ECO:0000256" key="10">
    <source>
        <dbReference type="ARBA" id="ARBA00073680"/>
    </source>
</evidence>
<protein>
    <recommendedName>
        <fullName evidence="10">Cross-pathway control protein 1</fullName>
    </recommendedName>
</protein>
<dbReference type="CDD" id="cd12193">
    <property type="entry name" value="bZIP_GCN4"/>
    <property type="match status" value="1"/>
</dbReference>
<dbReference type="GO" id="GO:0008652">
    <property type="term" value="P:amino acid biosynthetic process"/>
    <property type="evidence" value="ECO:0007669"/>
    <property type="project" value="UniProtKB-KW"/>
</dbReference>
<dbReference type="InterPro" id="IPR046347">
    <property type="entry name" value="bZIP_sf"/>
</dbReference>
<evidence type="ECO:0000313" key="14">
    <source>
        <dbReference type="EMBL" id="OAA65424.1"/>
    </source>
</evidence>
<evidence type="ECO:0000259" key="13">
    <source>
        <dbReference type="PROSITE" id="PS50217"/>
    </source>
</evidence>
<accession>A0A167XUK6</accession>
<dbReference type="PROSITE" id="PS50217">
    <property type="entry name" value="BZIP"/>
    <property type="match status" value="1"/>
</dbReference>
<evidence type="ECO:0000256" key="4">
    <source>
        <dbReference type="ARBA" id="ARBA00023015"/>
    </source>
</evidence>
<evidence type="ECO:0000256" key="7">
    <source>
        <dbReference type="ARBA" id="ARBA00023163"/>
    </source>
</evidence>
<dbReference type="GO" id="GO:0005667">
    <property type="term" value="C:transcription regulator complex"/>
    <property type="evidence" value="ECO:0007669"/>
    <property type="project" value="TreeGrafter"/>
</dbReference>
<dbReference type="GO" id="GO:0001080">
    <property type="term" value="P:nitrogen catabolite activation of transcription from RNA polymerase II promoter"/>
    <property type="evidence" value="ECO:0007669"/>
    <property type="project" value="TreeGrafter"/>
</dbReference>
<feature type="region of interest" description="Disordered" evidence="12">
    <location>
        <begin position="257"/>
        <end position="324"/>
    </location>
</feature>
<dbReference type="PANTHER" id="PTHR11462">
    <property type="entry name" value="JUN TRANSCRIPTION FACTOR-RELATED"/>
    <property type="match status" value="1"/>
</dbReference>
<dbReference type="PANTHER" id="PTHR11462:SF35">
    <property type="entry name" value="TRANSCRIPTION FACTOR JRA"/>
    <property type="match status" value="1"/>
</dbReference>
<evidence type="ECO:0000256" key="8">
    <source>
        <dbReference type="ARBA" id="ARBA00023242"/>
    </source>
</evidence>
<comment type="subcellular location">
    <subcellularLocation>
        <location evidence="1">Nucleus</location>
    </subcellularLocation>
</comment>
<comment type="subunit">
    <text evidence="2">Binds DNA as a dimer.</text>
</comment>
<evidence type="ECO:0000256" key="9">
    <source>
        <dbReference type="ARBA" id="ARBA00061302"/>
    </source>
</evidence>
<evidence type="ECO:0000313" key="15">
    <source>
        <dbReference type="Proteomes" id="UP000076874"/>
    </source>
</evidence>
<comment type="caution">
    <text evidence="14">The sequence shown here is derived from an EMBL/GenBank/DDBJ whole genome shotgun (WGS) entry which is preliminary data.</text>
</comment>
<dbReference type="InterPro" id="IPR004827">
    <property type="entry name" value="bZIP"/>
</dbReference>
<dbReference type="GO" id="GO:1903833">
    <property type="term" value="P:positive regulation of cellular response to amino acid starvation"/>
    <property type="evidence" value="ECO:0007669"/>
    <property type="project" value="TreeGrafter"/>
</dbReference>
<evidence type="ECO:0000256" key="6">
    <source>
        <dbReference type="ARBA" id="ARBA00023159"/>
    </source>
</evidence>
<keyword evidence="5" id="KW-0238">DNA-binding</keyword>
<evidence type="ECO:0000256" key="2">
    <source>
        <dbReference type="ARBA" id="ARBA00011195"/>
    </source>
</evidence>
<dbReference type="AlphaFoldDB" id="A0A167XUK6"/>
<keyword evidence="3" id="KW-0028">Amino-acid biosynthesis</keyword>
<feature type="coiled-coil region" evidence="11">
    <location>
        <begin position="341"/>
        <end position="368"/>
    </location>
</feature>
<keyword evidence="15" id="KW-1185">Reference proteome</keyword>
<dbReference type="InterPro" id="IPR050946">
    <property type="entry name" value="AP-1_TF_bZIP"/>
</dbReference>
<gene>
    <name evidence="14" type="ORF">SPI_02211</name>
</gene>
<dbReference type="GO" id="GO:0000981">
    <property type="term" value="F:DNA-binding transcription factor activity, RNA polymerase II-specific"/>
    <property type="evidence" value="ECO:0007669"/>
    <property type="project" value="TreeGrafter"/>
</dbReference>
<feature type="compositionally biased region" description="Polar residues" evidence="12">
    <location>
        <begin position="15"/>
        <end position="41"/>
    </location>
</feature>
<dbReference type="Gene3D" id="3.30.160.60">
    <property type="entry name" value="Classic Zinc Finger"/>
    <property type="match status" value="1"/>
</dbReference>
<dbReference type="GO" id="GO:0000978">
    <property type="term" value="F:RNA polymerase II cis-regulatory region sequence-specific DNA binding"/>
    <property type="evidence" value="ECO:0007669"/>
    <property type="project" value="TreeGrafter"/>
</dbReference>
<proteinExistence type="inferred from homology"/>
<evidence type="ECO:0000256" key="3">
    <source>
        <dbReference type="ARBA" id="ARBA00022605"/>
    </source>
</evidence>
<dbReference type="EMBL" id="AZHD01000003">
    <property type="protein sequence ID" value="OAA65424.1"/>
    <property type="molecule type" value="Genomic_DNA"/>
</dbReference>
<feature type="region of interest" description="Disordered" evidence="12">
    <location>
        <begin position="1"/>
        <end position="41"/>
    </location>
</feature>
<evidence type="ECO:0000256" key="12">
    <source>
        <dbReference type="SAM" id="MobiDB-lite"/>
    </source>
</evidence>
<dbReference type="Proteomes" id="UP000076874">
    <property type="component" value="Unassembled WGS sequence"/>
</dbReference>
<dbReference type="STRING" id="1081102.A0A167XUK6"/>